<dbReference type="EMBL" id="RBJC01000009">
    <property type="protein sequence ID" value="RKR71103.1"/>
    <property type="molecule type" value="Genomic_DNA"/>
</dbReference>
<protein>
    <submittedName>
        <fullName evidence="1">Putative transcriptional regulator YdeE</fullName>
    </submittedName>
</protein>
<name>A0A420XEZ6_9PAST</name>
<dbReference type="OrthoDB" id="3173400at2"/>
<dbReference type="InterPro" id="IPR011256">
    <property type="entry name" value="Reg_factor_effector_dom_sf"/>
</dbReference>
<evidence type="ECO:0000313" key="2">
    <source>
        <dbReference type="Proteomes" id="UP000280099"/>
    </source>
</evidence>
<dbReference type="RefSeq" id="WP_121123930.1">
    <property type="nucleotide sequence ID" value="NZ_CP016604.1"/>
</dbReference>
<dbReference type="AlphaFoldDB" id="A0A420XEZ6"/>
<evidence type="ECO:0000313" key="1">
    <source>
        <dbReference type="EMBL" id="RKR71103.1"/>
    </source>
</evidence>
<dbReference type="Gene3D" id="3.20.80.10">
    <property type="entry name" value="Regulatory factor, effector binding domain"/>
    <property type="match status" value="1"/>
</dbReference>
<gene>
    <name evidence="1" type="ORF">DES31_1682</name>
</gene>
<keyword evidence="2" id="KW-1185">Reference proteome</keyword>
<proteinExistence type="predicted"/>
<dbReference type="Proteomes" id="UP000280099">
    <property type="component" value="Unassembled WGS sequence"/>
</dbReference>
<reference evidence="1 2" key="1">
    <citation type="submission" date="2018-10" db="EMBL/GenBank/DDBJ databases">
        <title>Genomic Encyclopedia of Type Strains, Phase IV (KMG-IV): sequencing the most valuable type-strain genomes for metagenomic binning, comparative biology and taxonomic classification.</title>
        <authorList>
            <person name="Goeker M."/>
        </authorList>
    </citation>
    <scope>NUCLEOTIDE SEQUENCE [LARGE SCALE GENOMIC DNA]</scope>
    <source>
        <strain evidence="1 2">DSM 23800</strain>
    </source>
</reference>
<organism evidence="1 2">
    <name type="scientific">Otariodibacter oris</name>
    <dbReference type="NCBI Taxonomy" id="1032623"/>
    <lineage>
        <taxon>Bacteria</taxon>
        <taxon>Pseudomonadati</taxon>
        <taxon>Pseudomonadota</taxon>
        <taxon>Gammaproteobacteria</taxon>
        <taxon>Pasteurellales</taxon>
        <taxon>Pasteurellaceae</taxon>
        <taxon>Otariodibacter</taxon>
    </lineage>
</organism>
<comment type="caution">
    <text evidence="1">The sequence shown here is derived from an EMBL/GenBank/DDBJ whole genome shotgun (WGS) entry which is preliminary data.</text>
</comment>
<accession>A0A420XEZ6</accession>
<sequence length="130" mass="15141">MSLKLYPVKTVRLTNNTAEQDIPALWQSVALSQDEIAYGIYNNYESDHNGEYDFTIAVEKEIAGVEPIVIDDSFYWFENFTTNRELLADTWKTIWNKSKQGLLKRTYSLDFEKHYPDGKVEINISIQPHC</sequence>